<dbReference type="GO" id="GO:0000287">
    <property type="term" value="F:magnesium ion binding"/>
    <property type="evidence" value="ECO:0007669"/>
    <property type="project" value="InterPro"/>
</dbReference>
<comment type="pathway">
    <text evidence="2">Glycan biosynthesis; sucrose biosynthesis; sucrose from D-fructose 6-phosphate and UDP-alpha-D-glucose: step 2/2.</text>
</comment>
<evidence type="ECO:0000256" key="9">
    <source>
        <dbReference type="SAM" id="MobiDB-lite"/>
    </source>
</evidence>
<dbReference type="SFLD" id="SFLDG01140">
    <property type="entry name" value="C2.B:_Phosphomannomutase_and_P"/>
    <property type="match status" value="1"/>
</dbReference>
<evidence type="ECO:0000256" key="6">
    <source>
        <dbReference type="ARBA" id="ARBA00022801"/>
    </source>
</evidence>
<dbReference type="SFLD" id="SFLDF00043">
    <property type="entry name" value="sucrose-phosphatase"/>
    <property type="match status" value="1"/>
</dbReference>
<dbReference type="NCBIfam" id="TIGR01485">
    <property type="entry name" value="SPP_plant-cyano"/>
    <property type="match status" value="1"/>
</dbReference>
<dbReference type="Pfam" id="PF05116">
    <property type="entry name" value="S6PP"/>
    <property type="match status" value="1"/>
</dbReference>
<dbReference type="AlphaFoldDB" id="A0A8J5HC08"/>
<sequence>MTLIQRSIRPKSSDPVRCHRPASSSPRVIYPFSSPRATGAKDLSFFTYHLLRTERPQLRIRCTHAMSSLAYKEMDRFSAPARLMIVSDLDNTMVDHHDPENTSLLRFNAMWESIYRHNSLLVFSTGRSPTLYKQLRKEKPLLTPDITIMSVGTEITYGDSMVPDEGWEVVLNKAWNRNIALEEAGKFPQLKLQPETEQRPHKVSFYVDKGHAQEVLKSLPGIFKSRGLDVKIIYSGGIDLDILPQGAGKGEALSYLLKKFKEAGKLPLNTLACGDSGNDAELFSISDVYGVMVSNAQEELLQWHAENAKGNSKIIHATERCAAGIIEAIAHFGLGPNISPRDSLDLLSYKPEDINPAIILVTLYIAYERWRQAAAENYESFIQSLKTICHPSGTIIHPSGVEQSLHEWIDTLRPYYGDKQGKKFLVWVDRAFTSKIGSDTLLVKFDKWELTARQPRQLQLGTHSSDLARRVRSEHRRCLDLLIRASLGKQFQLTAVIQCYRGRVGQEIGFRRHRVRISTPSRPDSSAIAFGFQRHRVRILAPLRLDSDRNRAGIQASKAVVKRPTNRRVTSDDEAR</sequence>
<dbReference type="GO" id="GO:0005986">
    <property type="term" value="P:sucrose biosynthetic process"/>
    <property type="evidence" value="ECO:0007669"/>
    <property type="project" value="UniProtKB-UniPathway"/>
</dbReference>
<dbReference type="InterPro" id="IPR036412">
    <property type="entry name" value="HAD-like_sf"/>
</dbReference>
<dbReference type="InterPro" id="IPR012847">
    <property type="entry name" value="Sucrose_phosphatase_pln/cyn"/>
</dbReference>
<feature type="domain" description="Sucrose-phosphatase C-terminal" evidence="11">
    <location>
        <begin position="358"/>
        <end position="452"/>
    </location>
</feature>
<comment type="caution">
    <text evidence="12">The sequence shown here is derived from an EMBL/GenBank/DDBJ whole genome shotgun (WGS) entry which is preliminary data.</text>
</comment>
<protein>
    <recommendedName>
        <fullName evidence="5">sucrose-phosphate phosphatase</fullName>
        <ecNumber evidence="5">3.1.3.24</ecNumber>
    </recommendedName>
</protein>
<dbReference type="InterPro" id="IPR023214">
    <property type="entry name" value="HAD_sf"/>
</dbReference>
<dbReference type="Gene3D" id="3.40.50.1000">
    <property type="entry name" value="HAD superfamily/HAD-like"/>
    <property type="match status" value="1"/>
</dbReference>
<keyword evidence="13" id="KW-1185">Reference proteome</keyword>
<dbReference type="InterPro" id="IPR006379">
    <property type="entry name" value="HAD-SF_hydro_IIB"/>
</dbReference>
<evidence type="ECO:0000313" key="12">
    <source>
        <dbReference type="EMBL" id="KAG6515214.1"/>
    </source>
</evidence>
<feature type="domain" description="Sucrose phosphatase-like" evidence="10">
    <location>
        <begin position="82"/>
        <end position="333"/>
    </location>
</feature>
<dbReference type="InterPro" id="IPR051518">
    <property type="entry name" value="Sucrose_Phosphatase"/>
</dbReference>
<evidence type="ECO:0000256" key="1">
    <source>
        <dbReference type="ARBA" id="ARBA00001946"/>
    </source>
</evidence>
<dbReference type="PANTHER" id="PTHR46521:SF4">
    <property type="entry name" value="SUCROSE-PHOSPHATASE 2-RELATED"/>
    <property type="match status" value="1"/>
</dbReference>
<dbReference type="NCBIfam" id="TIGR01482">
    <property type="entry name" value="SPP-subfamily"/>
    <property type="match status" value="1"/>
</dbReference>
<dbReference type="Proteomes" id="UP000734854">
    <property type="component" value="Unassembled WGS sequence"/>
</dbReference>
<evidence type="ECO:0000256" key="4">
    <source>
        <dbReference type="ARBA" id="ARBA00011738"/>
    </source>
</evidence>
<keyword evidence="7" id="KW-0460">Magnesium</keyword>
<dbReference type="InterPro" id="IPR006380">
    <property type="entry name" value="SPP-like_dom"/>
</dbReference>
<name>A0A8J5HC08_ZINOF</name>
<dbReference type="Gene3D" id="3.10.450.50">
    <property type="match status" value="1"/>
</dbReference>
<evidence type="ECO:0000256" key="5">
    <source>
        <dbReference type="ARBA" id="ARBA00013112"/>
    </source>
</evidence>
<evidence type="ECO:0000256" key="2">
    <source>
        <dbReference type="ARBA" id="ARBA00005070"/>
    </source>
</evidence>
<accession>A0A8J5HC08</accession>
<comment type="catalytic activity">
    <reaction evidence="8">
        <text>sucrose 6(F)-phosphate + H2O = sucrose + phosphate</text>
        <dbReference type="Rhea" id="RHEA:19289"/>
        <dbReference type="ChEBI" id="CHEBI:15377"/>
        <dbReference type="ChEBI" id="CHEBI:17992"/>
        <dbReference type="ChEBI" id="CHEBI:43474"/>
        <dbReference type="ChEBI" id="CHEBI:57723"/>
        <dbReference type="EC" id="3.1.3.24"/>
    </reaction>
</comment>
<dbReference type="InterPro" id="IPR032710">
    <property type="entry name" value="NTF2-like_dom_sf"/>
</dbReference>
<feature type="region of interest" description="Disordered" evidence="9">
    <location>
        <begin position="1"/>
        <end position="24"/>
    </location>
</feature>
<evidence type="ECO:0000256" key="7">
    <source>
        <dbReference type="ARBA" id="ARBA00022842"/>
    </source>
</evidence>
<dbReference type="SUPFAM" id="SSF54427">
    <property type="entry name" value="NTF2-like"/>
    <property type="match status" value="1"/>
</dbReference>
<comment type="cofactor">
    <cofactor evidence="1">
        <name>Mg(2+)</name>
        <dbReference type="ChEBI" id="CHEBI:18420"/>
    </cofactor>
</comment>
<dbReference type="UniPathway" id="UPA00371">
    <property type="reaction ID" value="UER00546"/>
</dbReference>
<dbReference type="CDD" id="cd02605">
    <property type="entry name" value="HAD_SPP"/>
    <property type="match status" value="1"/>
</dbReference>
<dbReference type="Gene3D" id="3.90.1070.10">
    <property type="match status" value="1"/>
</dbReference>
<dbReference type="GO" id="GO:0050307">
    <property type="term" value="F:sucrose-phosphate phosphatase activity"/>
    <property type="evidence" value="ECO:0007669"/>
    <property type="project" value="UniProtKB-EC"/>
</dbReference>
<evidence type="ECO:0000259" key="11">
    <source>
        <dbReference type="Pfam" id="PF08472"/>
    </source>
</evidence>
<dbReference type="NCBIfam" id="TIGR01484">
    <property type="entry name" value="HAD-SF-IIB"/>
    <property type="match status" value="1"/>
</dbReference>
<dbReference type="PANTHER" id="PTHR46521">
    <property type="entry name" value="SUCROSE-PHOSPHATASE 2-RELATED"/>
    <property type="match status" value="1"/>
</dbReference>
<evidence type="ECO:0000256" key="8">
    <source>
        <dbReference type="ARBA" id="ARBA00048036"/>
    </source>
</evidence>
<evidence type="ECO:0000256" key="3">
    <source>
        <dbReference type="ARBA" id="ARBA00007211"/>
    </source>
</evidence>
<evidence type="ECO:0000259" key="10">
    <source>
        <dbReference type="Pfam" id="PF05116"/>
    </source>
</evidence>
<organism evidence="12 13">
    <name type="scientific">Zingiber officinale</name>
    <name type="common">Ginger</name>
    <name type="synonym">Amomum zingiber</name>
    <dbReference type="NCBI Taxonomy" id="94328"/>
    <lineage>
        <taxon>Eukaryota</taxon>
        <taxon>Viridiplantae</taxon>
        <taxon>Streptophyta</taxon>
        <taxon>Embryophyta</taxon>
        <taxon>Tracheophyta</taxon>
        <taxon>Spermatophyta</taxon>
        <taxon>Magnoliopsida</taxon>
        <taxon>Liliopsida</taxon>
        <taxon>Zingiberales</taxon>
        <taxon>Zingiberaceae</taxon>
        <taxon>Zingiber</taxon>
    </lineage>
</organism>
<reference evidence="12 13" key="1">
    <citation type="submission" date="2020-08" db="EMBL/GenBank/DDBJ databases">
        <title>Plant Genome Project.</title>
        <authorList>
            <person name="Zhang R.-G."/>
        </authorList>
    </citation>
    <scope>NUCLEOTIDE SEQUENCE [LARGE SCALE GENOMIC DNA]</scope>
    <source>
        <tissue evidence="12">Rhizome</tissue>
    </source>
</reference>
<dbReference type="EC" id="3.1.3.24" evidence="5"/>
<dbReference type="SFLD" id="SFLDS00003">
    <property type="entry name" value="Haloacid_Dehalogenase"/>
    <property type="match status" value="1"/>
</dbReference>
<keyword evidence="6" id="KW-0378">Hydrolase</keyword>
<dbReference type="SFLD" id="SFLDG01141">
    <property type="entry name" value="C2.B.1:_Sucrose_Phosphatase_Li"/>
    <property type="match status" value="1"/>
</dbReference>
<dbReference type="EMBL" id="JACMSC010000007">
    <property type="protein sequence ID" value="KAG6515214.1"/>
    <property type="molecule type" value="Genomic_DNA"/>
</dbReference>
<dbReference type="SUPFAM" id="SSF56784">
    <property type="entry name" value="HAD-like"/>
    <property type="match status" value="1"/>
</dbReference>
<evidence type="ECO:0000313" key="13">
    <source>
        <dbReference type="Proteomes" id="UP000734854"/>
    </source>
</evidence>
<dbReference type="InterPro" id="IPR013679">
    <property type="entry name" value="SPP_C"/>
</dbReference>
<dbReference type="Pfam" id="PF08472">
    <property type="entry name" value="S6PP_C"/>
    <property type="match status" value="1"/>
</dbReference>
<proteinExistence type="inferred from homology"/>
<gene>
    <name evidence="12" type="ORF">ZIOFF_025599</name>
</gene>
<comment type="similarity">
    <text evidence="3">Belongs to the sucrose phosphatase family.</text>
</comment>
<comment type="subunit">
    <text evidence="4">Homodimer.</text>
</comment>